<name>A0AAE3SYC9_9BURK</name>
<dbReference type="GO" id="GO:0008270">
    <property type="term" value="F:zinc ion binding"/>
    <property type="evidence" value="ECO:0007669"/>
    <property type="project" value="InterPro"/>
</dbReference>
<dbReference type="GO" id="GO:0035925">
    <property type="term" value="F:mRNA 3'-UTR AU-rich region binding"/>
    <property type="evidence" value="ECO:0007669"/>
    <property type="project" value="TreeGrafter"/>
</dbReference>
<dbReference type="InterPro" id="IPR011032">
    <property type="entry name" value="GroES-like_sf"/>
</dbReference>
<dbReference type="Pfam" id="PF08240">
    <property type="entry name" value="ADH_N"/>
    <property type="match status" value="1"/>
</dbReference>
<accession>A0AAE3SYC9</accession>
<proteinExistence type="predicted"/>
<dbReference type="GO" id="GO:0003960">
    <property type="term" value="F:quinone reductase (NADPH) activity"/>
    <property type="evidence" value="ECO:0007669"/>
    <property type="project" value="InterPro"/>
</dbReference>
<dbReference type="SUPFAM" id="SSF50129">
    <property type="entry name" value="GroES-like"/>
    <property type="match status" value="1"/>
</dbReference>
<sequence length="331" mass="35188">MKPPITTTTAIQIQRTGGPEVLEAITVEVAAPAPGEVRIRQSAIGLNFADVYQRRGSHGPHAATQFPLVLGAQGAGVIEAVGEGVHDLQVGQSVAYFHPGAYQVLRNVPASRVLALPAGISEEVAGATLLRGLTAEYLLHRLYRVQPGDRVLVHAAAGGMGVILCQWARALGATVIGTVGSAAKQTVALAHGCHHVIDYRREDFAARTMEVTEGQGVAVVYDAVGKDVFLPSLDCLQPMGMAINYGTASGDVEAFDLQRLHAKSLIVSRPTLRTFISRPEDLRRGAATLWQAVQEGLVRLEVNHRYALADVRQAHADIEGRATMGAVVLVP</sequence>
<dbReference type="InterPro" id="IPR020843">
    <property type="entry name" value="ER"/>
</dbReference>
<evidence type="ECO:0000259" key="3">
    <source>
        <dbReference type="SMART" id="SM00829"/>
    </source>
</evidence>
<gene>
    <name evidence="4" type="ORF">PGB34_06275</name>
</gene>
<keyword evidence="1" id="KW-0521">NADP</keyword>
<dbReference type="GO" id="GO:0005829">
    <property type="term" value="C:cytosol"/>
    <property type="evidence" value="ECO:0007669"/>
    <property type="project" value="TreeGrafter"/>
</dbReference>
<dbReference type="RefSeq" id="WP_271427209.1">
    <property type="nucleotide sequence ID" value="NZ_JAQIPB010000002.1"/>
</dbReference>
<dbReference type="InterPro" id="IPR013149">
    <property type="entry name" value="ADH-like_C"/>
</dbReference>
<dbReference type="AlphaFoldDB" id="A0AAE3SYC9"/>
<dbReference type="Gene3D" id="3.90.180.10">
    <property type="entry name" value="Medium-chain alcohol dehydrogenases, catalytic domain"/>
    <property type="match status" value="1"/>
</dbReference>
<evidence type="ECO:0000256" key="1">
    <source>
        <dbReference type="ARBA" id="ARBA00022857"/>
    </source>
</evidence>
<dbReference type="Gene3D" id="3.40.50.720">
    <property type="entry name" value="NAD(P)-binding Rossmann-like Domain"/>
    <property type="match status" value="1"/>
</dbReference>
<evidence type="ECO:0000313" key="5">
    <source>
        <dbReference type="Proteomes" id="UP001212602"/>
    </source>
</evidence>
<dbReference type="SMART" id="SM00829">
    <property type="entry name" value="PKS_ER"/>
    <property type="match status" value="1"/>
</dbReference>
<dbReference type="InterPro" id="IPR047618">
    <property type="entry name" value="QOR-like"/>
</dbReference>
<evidence type="ECO:0000313" key="4">
    <source>
        <dbReference type="EMBL" id="MDA7415967.1"/>
    </source>
</evidence>
<dbReference type="PROSITE" id="PS01162">
    <property type="entry name" value="QOR_ZETA_CRYSTAL"/>
    <property type="match status" value="1"/>
</dbReference>
<comment type="caution">
    <text evidence="4">The sequence shown here is derived from an EMBL/GenBank/DDBJ whole genome shotgun (WGS) entry which is preliminary data.</text>
</comment>
<protein>
    <submittedName>
        <fullName evidence="4">Quinone oxidoreductase</fullName>
    </submittedName>
</protein>
<feature type="domain" description="Enoyl reductase (ER)" evidence="3">
    <location>
        <begin position="17"/>
        <end position="329"/>
    </location>
</feature>
<dbReference type="PANTHER" id="PTHR48106">
    <property type="entry name" value="QUINONE OXIDOREDUCTASE PIG3-RELATED"/>
    <property type="match status" value="1"/>
</dbReference>
<dbReference type="PANTHER" id="PTHR48106:SF13">
    <property type="entry name" value="QUINONE OXIDOREDUCTASE-RELATED"/>
    <property type="match status" value="1"/>
</dbReference>
<keyword evidence="5" id="KW-1185">Reference proteome</keyword>
<dbReference type="InterPro" id="IPR013154">
    <property type="entry name" value="ADH-like_N"/>
</dbReference>
<dbReference type="FunFam" id="3.40.50.720:FF:000053">
    <property type="entry name" value="Quinone oxidoreductase 1"/>
    <property type="match status" value="1"/>
</dbReference>
<evidence type="ECO:0000256" key="2">
    <source>
        <dbReference type="ARBA" id="ARBA00023002"/>
    </source>
</evidence>
<organism evidence="4 5">
    <name type="scientific">Xenophilus arseniciresistens</name>
    <dbReference type="NCBI Taxonomy" id="1283306"/>
    <lineage>
        <taxon>Bacteria</taxon>
        <taxon>Pseudomonadati</taxon>
        <taxon>Pseudomonadota</taxon>
        <taxon>Betaproteobacteria</taxon>
        <taxon>Burkholderiales</taxon>
        <taxon>Comamonadaceae</taxon>
        <taxon>Xenophilus</taxon>
    </lineage>
</organism>
<dbReference type="Proteomes" id="UP001212602">
    <property type="component" value="Unassembled WGS sequence"/>
</dbReference>
<reference evidence="4" key="1">
    <citation type="submission" date="2023-01" db="EMBL/GenBank/DDBJ databases">
        <title>Xenophilus mangrovi sp. nov., isolated from soil of Mangrove nature reserve.</title>
        <authorList>
            <person name="Xu S."/>
            <person name="Liu Z."/>
            <person name="Xu Y."/>
        </authorList>
    </citation>
    <scope>NUCLEOTIDE SEQUENCE</scope>
    <source>
        <strain evidence="4">YW8</strain>
    </source>
</reference>
<dbReference type="InterPro" id="IPR002364">
    <property type="entry name" value="Quin_OxRdtase/zeta-crystal_CS"/>
</dbReference>
<dbReference type="CDD" id="cd05286">
    <property type="entry name" value="QOR2"/>
    <property type="match status" value="1"/>
</dbReference>
<dbReference type="EMBL" id="JAQIPB010000002">
    <property type="protein sequence ID" value="MDA7415967.1"/>
    <property type="molecule type" value="Genomic_DNA"/>
</dbReference>
<keyword evidence="2" id="KW-0560">Oxidoreductase</keyword>
<dbReference type="Pfam" id="PF00107">
    <property type="entry name" value="ADH_zinc_N"/>
    <property type="match status" value="1"/>
</dbReference>
<dbReference type="GO" id="GO:0070402">
    <property type="term" value="F:NADPH binding"/>
    <property type="evidence" value="ECO:0007669"/>
    <property type="project" value="TreeGrafter"/>
</dbReference>
<dbReference type="SUPFAM" id="SSF51735">
    <property type="entry name" value="NAD(P)-binding Rossmann-fold domains"/>
    <property type="match status" value="1"/>
</dbReference>
<dbReference type="InterPro" id="IPR036291">
    <property type="entry name" value="NAD(P)-bd_dom_sf"/>
</dbReference>